<keyword evidence="2" id="KW-0808">Transferase</keyword>
<dbReference type="Pfam" id="PF00078">
    <property type="entry name" value="RVT_1"/>
    <property type="match status" value="1"/>
</dbReference>
<evidence type="ECO:0000256" key="8">
    <source>
        <dbReference type="ARBA" id="ARBA00034120"/>
    </source>
</evidence>
<accession>A0A4R7D1U9</accession>
<dbReference type="PANTHER" id="PTHR34047:SF7">
    <property type="entry name" value="RNA-DIRECTED DNA POLYMERASE"/>
    <property type="match status" value="1"/>
</dbReference>
<evidence type="ECO:0000256" key="9">
    <source>
        <dbReference type="ARBA" id="ARBA00048173"/>
    </source>
</evidence>
<dbReference type="CDD" id="cd03487">
    <property type="entry name" value="RT_Bac_retron_II"/>
    <property type="match status" value="1"/>
</dbReference>
<comment type="similarity">
    <text evidence="8">Belongs to the bacterial reverse transcriptase family.</text>
</comment>
<dbReference type="AlphaFoldDB" id="A0A4R7D1U9"/>
<dbReference type="GO" id="GO:0046872">
    <property type="term" value="F:metal ion binding"/>
    <property type="evidence" value="ECO:0007669"/>
    <property type="project" value="UniProtKB-KW"/>
</dbReference>
<evidence type="ECO:0000256" key="3">
    <source>
        <dbReference type="ARBA" id="ARBA00022695"/>
    </source>
</evidence>
<dbReference type="InterPro" id="IPR051083">
    <property type="entry name" value="GrpII_Intron_Splice-Mob/Def"/>
</dbReference>
<dbReference type="RefSeq" id="WP_133673275.1">
    <property type="nucleotide sequence ID" value="NZ_SNZW01000015.1"/>
</dbReference>
<dbReference type="GO" id="GO:0051607">
    <property type="term" value="P:defense response to virus"/>
    <property type="evidence" value="ECO:0007669"/>
    <property type="project" value="UniProtKB-KW"/>
</dbReference>
<proteinExistence type="inferred from homology"/>
<evidence type="ECO:0000313" key="11">
    <source>
        <dbReference type="EMBL" id="TDS14232.1"/>
    </source>
</evidence>
<dbReference type="EC" id="2.7.7.49" evidence="1"/>
<dbReference type="PROSITE" id="PS50878">
    <property type="entry name" value="RT_POL"/>
    <property type="match status" value="1"/>
</dbReference>
<dbReference type="InterPro" id="IPR000123">
    <property type="entry name" value="Reverse_transcriptase_msDNA"/>
</dbReference>
<keyword evidence="7" id="KW-0051">Antiviral defense</keyword>
<dbReference type="Proteomes" id="UP000295274">
    <property type="component" value="Unassembled WGS sequence"/>
</dbReference>
<dbReference type="OrthoDB" id="9780724at2"/>
<gene>
    <name evidence="11" type="ORF">DFQ03_2309</name>
</gene>
<evidence type="ECO:0000259" key="10">
    <source>
        <dbReference type="PROSITE" id="PS50878"/>
    </source>
</evidence>
<keyword evidence="6 11" id="KW-0695">RNA-directed DNA polymerase</keyword>
<keyword evidence="4" id="KW-0479">Metal-binding</keyword>
<dbReference type="EMBL" id="SNZW01000015">
    <property type="protein sequence ID" value="TDS14232.1"/>
    <property type="molecule type" value="Genomic_DNA"/>
</dbReference>
<comment type="catalytic activity">
    <reaction evidence="9">
        <text>DNA(n) + a 2'-deoxyribonucleoside 5'-triphosphate = DNA(n+1) + diphosphate</text>
        <dbReference type="Rhea" id="RHEA:22508"/>
        <dbReference type="Rhea" id="RHEA-COMP:17339"/>
        <dbReference type="Rhea" id="RHEA-COMP:17340"/>
        <dbReference type="ChEBI" id="CHEBI:33019"/>
        <dbReference type="ChEBI" id="CHEBI:61560"/>
        <dbReference type="ChEBI" id="CHEBI:173112"/>
        <dbReference type="EC" id="2.7.7.49"/>
    </reaction>
</comment>
<dbReference type="GO" id="GO:0003964">
    <property type="term" value="F:RNA-directed DNA polymerase activity"/>
    <property type="evidence" value="ECO:0007669"/>
    <property type="project" value="UniProtKB-KW"/>
</dbReference>
<organism evidence="11 12">
    <name type="scientific">Maribacter caenipelagi</name>
    <dbReference type="NCBI Taxonomy" id="1447781"/>
    <lineage>
        <taxon>Bacteria</taxon>
        <taxon>Pseudomonadati</taxon>
        <taxon>Bacteroidota</taxon>
        <taxon>Flavobacteriia</taxon>
        <taxon>Flavobacteriales</taxon>
        <taxon>Flavobacteriaceae</taxon>
        <taxon>Maribacter</taxon>
    </lineage>
</organism>
<dbReference type="GO" id="GO:0003723">
    <property type="term" value="F:RNA binding"/>
    <property type="evidence" value="ECO:0007669"/>
    <property type="project" value="InterPro"/>
</dbReference>
<evidence type="ECO:0000256" key="2">
    <source>
        <dbReference type="ARBA" id="ARBA00022679"/>
    </source>
</evidence>
<dbReference type="InterPro" id="IPR000477">
    <property type="entry name" value="RT_dom"/>
</dbReference>
<reference evidence="11 12" key="1">
    <citation type="submission" date="2019-03" db="EMBL/GenBank/DDBJ databases">
        <title>Genomic Encyclopedia of Type Strains, Phase III (KMG-III): the genomes of soil and plant-associated and newly described type strains.</title>
        <authorList>
            <person name="Whitman W."/>
        </authorList>
    </citation>
    <scope>NUCLEOTIDE SEQUENCE [LARGE SCALE GENOMIC DNA]</scope>
    <source>
        <strain evidence="11 12">CECT 8455</strain>
    </source>
</reference>
<dbReference type="SUPFAM" id="SSF56672">
    <property type="entry name" value="DNA/RNA polymerases"/>
    <property type="match status" value="1"/>
</dbReference>
<dbReference type="InterPro" id="IPR043502">
    <property type="entry name" value="DNA/RNA_pol_sf"/>
</dbReference>
<comment type="caution">
    <text evidence="11">The sequence shown here is derived from an EMBL/GenBank/DDBJ whole genome shotgun (WGS) entry which is preliminary data.</text>
</comment>
<dbReference type="PANTHER" id="PTHR34047">
    <property type="entry name" value="NUCLEAR INTRON MATURASE 1, MITOCHONDRIAL-RELATED"/>
    <property type="match status" value="1"/>
</dbReference>
<sequence>MSFEVYAKKFRVNAENLGYSEENVVKCINYARPIYENGLPIIYNLTHLSKLVGFEKNYIIQAAVVSKHSEAYYRYHKVLKKNGDFRKIKEPLPNLKAIQHWILANILEEIEPSVYAKAYVKKRGLKQNIRFHKAQKKVFTIDIKNFFPSININQIEKIFIETGYSIELSNYLAKLCCLKNTLPQGAPTSPYISNLILKDIDNSIAIFCKELKVRYTRYADDLTFSGDFEEESLYEFVNALLEKNGFELNKEKTRLMLSSQRQIVTGIIVNSKPQLDKETRKLIRQEIYYIKKFGLESHMERAKLSGSLYLNQLMGKISFGLYLNPSDMKLRSYIKYLAGLYKELY</sequence>
<evidence type="ECO:0000256" key="4">
    <source>
        <dbReference type="ARBA" id="ARBA00022723"/>
    </source>
</evidence>
<keyword evidence="12" id="KW-1185">Reference proteome</keyword>
<name>A0A4R7D1U9_9FLAO</name>
<feature type="domain" description="Reverse transcriptase" evidence="10">
    <location>
        <begin position="1"/>
        <end position="269"/>
    </location>
</feature>
<protein>
    <recommendedName>
        <fullName evidence="1">RNA-directed DNA polymerase</fullName>
        <ecNumber evidence="1">2.7.7.49</ecNumber>
    </recommendedName>
</protein>
<keyword evidence="3" id="KW-0548">Nucleotidyltransferase</keyword>
<evidence type="ECO:0000313" key="12">
    <source>
        <dbReference type="Proteomes" id="UP000295274"/>
    </source>
</evidence>
<evidence type="ECO:0000256" key="1">
    <source>
        <dbReference type="ARBA" id="ARBA00012493"/>
    </source>
</evidence>
<evidence type="ECO:0000256" key="6">
    <source>
        <dbReference type="ARBA" id="ARBA00022918"/>
    </source>
</evidence>
<evidence type="ECO:0000256" key="7">
    <source>
        <dbReference type="ARBA" id="ARBA00023118"/>
    </source>
</evidence>
<dbReference type="PRINTS" id="PR00866">
    <property type="entry name" value="RNADNAPOLMS"/>
</dbReference>
<keyword evidence="5" id="KW-0460">Magnesium</keyword>
<evidence type="ECO:0000256" key="5">
    <source>
        <dbReference type="ARBA" id="ARBA00022842"/>
    </source>
</evidence>